<evidence type="ECO:0008006" key="3">
    <source>
        <dbReference type="Google" id="ProtNLM"/>
    </source>
</evidence>
<sequence>MWKTKNLSFGGRIKLAKAVLGNLPNYYLTIFTAPTGILEILERIRRNYIWGGGGGGGAPHDVGGLGIRPIKAPNISLLSKWWWKLKTVGLVSKLVTIFSKYLTRLCMVLLGCLHHSNLTG</sequence>
<comment type="caution">
    <text evidence="1">The sequence shown here is derived from an EMBL/GenBank/DDBJ whole genome shotgun (WGS) entry which is preliminary data.</text>
</comment>
<dbReference type="AlphaFoldDB" id="A0A9R1VBQ7"/>
<dbReference type="PANTHER" id="PTHR33116">
    <property type="entry name" value="REVERSE TRANSCRIPTASE ZINC-BINDING DOMAIN-CONTAINING PROTEIN-RELATED-RELATED"/>
    <property type="match status" value="1"/>
</dbReference>
<proteinExistence type="predicted"/>
<gene>
    <name evidence="1" type="ORF">LSAT_V11C600328160</name>
</gene>
<evidence type="ECO:0000313" key="1">
    <source>
        <dbReference type="EMBL" id="KAJ0202439.1"/>
    </source>
</evidence>
<name>A0A9R1VBQ7_LACSA</name>
<evidence type="ECO:0000313" key="2">
    <source>
        <dbReference type="Proteomes" id="UP000235145"/>
    </source>
</evidence>
<dbReference type="Proteomes" id="UP000235145">
    <property type="component" value="Unassembled WGS sequence"/>
</dbReference>
<organism evidence="1 2">
    <name type="scientific">Lactuca sativa</name>
    <name type="common">Garden lettuce</name>
    <dbReference type="NCBI Taxonomy" id="4236"/>
    <lineage>
        <taxon>Eukaryota</taxon>
        <taxon>Viridiplantae</taxon>
        <taxon>Streptophyta</taxon>
        <taxon>Embryophyta</taxon>
        <taxon>Tracheophyta</taxon>
        <taxon>Spermatophyta</taxon>
        <taxon>Magnoliopsida</taxon>
        <taxon>eudicotyledons</taxon>
        <taxon>Gunneridae</taxon>
        <taxon>Pentapetalae</taxon>
        <taxon>asterids</taxon>
        <taxon>campanulids</taxon>
        <taxon>Asterales</taxon>
        <taxon>Asteraceae</taxon>
        <taxon>Cichorioideae</taxon>
        <taxon>Cichorieae</taxon>
        <taxon>Lactucinae</taxon>
        <taxon>Lactuca</taxon>
    </lineage>
</organism>
<protein>
    <recommendedName>
        <fullName evidence="3">Reverse transcriptase zinc-binding domain-containing protein</fullName>
    </recommendedName>
</protein>
<accession>A0A9R1VBQ7</accession>
<dbReference type="EMBL" id="NBSK02000006">
    <property type="protein sequence ID" value="KAJ0202439.1"/>
    <property type="molecule type" value="Genomic_DNA"/>
</dbReference>
<keyword evidence="2" id="KW-1185">Reference proteome</keyword>
<reference evidence="1 2" key="1">
    <citation type="journal article" date="2017" name="Nat. Commun.">
        <title>Genome assembly with in vitro proximity ligation data and whole-genome triplication in lettuce.</title>
        <authorList>
            <person name="Reyes-Chin-Wo S."/>
            <person name="Wang Z."/>
            <person name="Yang X."/>
            <person name="Kozik A."/>
            <person name="Arikit S."/>
            <person name="Song C."/>
            <person name="Xia L."/>
            <person name="Froenicke L."/>
            <person name="Lavelle D.O."/>
            <person name="Truco M.J."/>
            <person name="Xia R."/>
            <person name="Zhu S."/>
            <person name="Xu C."/>
            <person name="Xu H."/>
            <person name="Xu X."/>
            <person name="Cox K."/>
            <person name="Korf I."/>
            <person name="Meyers B.C."/>
            <person name="Michelmore R.W."/>
        </authorList>
    </citation>
    <scope>NUCLEOTIDE SEQUENCE [LARGE SCALE GENOMIC DNA]</scope>
    <source>
        <strain evidence="2">cv. Salinas</strain>
        <tissue evidence="1">Seedlings</tissue>
    </source>
</reference>
<dbReference type="PANTHER" id="PTHR33116:SF79">
    <property type="entry name" value="REVERSE TRANSCRIPTASE DOMAIN, ZINC FINGER, CCHC-TYPE-RELATED"/>
    <property type="match status" value="1"/>
</dbReference>